<comment type="caution">
    <text evidence="2">The sequence shown here is derived from an EMBL/GenBank/DDBJ whole genome shotgun (WGS) entry which is preliminary data.</text>
</comment>
<proteinExistence type="predicted"/>
<gene>
    <name evidence="2" type="ORF">IFM89_000643</name>
</gene>
<dbReference type="AlphaFoldDB" id="A0A835M8Z5"/>
<dbReference type="Pfam" id="PF12895">
    <property type="entry name" value="ANAPC3"/>
    <property type="match status" value="1"/>
</dbReference>
<feature type="transmembrane region" description="Helical" evidence="1">
    <location>
        <begin position="225"/>
        <end position="245"/>
    </location>
</feature>
<name>A0A835M8Z5_9MAGN</name>
<dbReference type="Gene3D" id="1.25.40.10">
    <property type="entry name" value="Tetratricopeptide repeat domain"/>
    <property type="match status" value="2"/>
</dbReference>
<accession>A0A835M8Z5</accession>
<keyword evidence="3" id="KW-1185">Reference proteome</keyword>
<dbReference type="EMBL" id="JADFTS010000002">
    <property type="protein sequence ID" value="KAF9618174.1"/>
    <property type="molecule type" value="Genomic_DNA"/>
</dbReference>
<organism evidence="2 3">
    <name type="scientific">Coptis chinensis</name>
    <dbReference type="NCBI Taxonomy" id="261450"/>
    <lineage>
        <taxon>Eukaryota</taxon>
        <taxon>Viridiplantae</taxon>
        <taxon>Streptophyta</taxon>
        <taxon>Embryophyta</taxon>
        <taxon>Tracheophyta</taxon>
        <taxon>Spermatophyta</taxon>
        <taxon>Magnoliopsida</taxon>
        <taxon>Ranunculales</taxon>
        <taxon>Ranunculaceae</taxon>
        <taxon>Coptidoideae</taxon>
        <taxon>Coptis</taxon>
    </lineage>
</organism>
<protein>
    <submittedName>
        <fullName evidence="2">Uncharacterized protein</fullName>
    </submittedName>
</protein>
<feature type="transmembrane region" description="Helical" evidence="1">
    <location>
        <begin position="195"/>
        <end position="213"/>
    </location>
</feature>
<evidence type="ECO:0000256" key="1">
    <source>
        <dbReference type="SAM" id="Phobius"/>
    </source>
</evidence>
<sequence>MVEQSIEKLQGVVRDCVSKHLYSSAILLADKVVAFTSDLAVIYMQAQAIFLGHHYHLPFHLLNAFQIVLRDIRFCYLATKCLKELKEWDQGLVMLGDAKVDEYGNVIGLKNSNVMYLDKDGEDREINQYVFYEEGEMRNWKIVPRLPNGTKLLSRLIHYVTRYIDVKIKLLYFRLWNVSITCLNLKKSFTNNHFTIFKALSYGLLLVAITIILRNMVNRDGFSDVYYSIINSACFVLHIQSFGLVEQYTLNKAKTLDGTFLLAWIGHGNAFAAQEEGDQAMSSFCTASHSFPG</sequence>
<dbReference type="Proteomes" id="UP000631114">
    <property type="component" value="Unassembled WGS sequence"/>
</dbReference>
<keyword evidence="1" id="KW-1133">Transmembrane helix</keyword>
<reference evidence="2 3" key="1">
    <citation type="submission" date="2020-10" db="EMBL/GenBank/DDBJ databases">
        <title>The Coptis chinensis genome and diversification of protoberbering-type alkaloids.</title>
        <authorList>
            <person name="Wang B."/>
            <person name="Shu S."/>
            <person name="Song C."/>
            <person name="Liu Y."/>
        </authorList>
    </citation>
    <scope>NUCLEOTIDE SEQUENCE [LARGE SCALE GENOMIC DNA]</scope>
    <source>
        <strain evidence="2">HL-2020</strain>
        <tissue evidence="2">Leaf</tissue>
    </source>
</reference>
<evidence type="ECO:0000313" key="2">
    <source>
        <dbReference type="EMBL" id="KAF9618174.1"/>
    </source>
</evidence>
<dbReference type="OrthoDB" id="10006270at2759"/>
<evidence type="ECO:0000313" key="3">
    <source>
        <dbReference type="Proteomes" id="UP000631114"/>
    </source>
</evidence>
<dbReference type="InterPro" id="IPR011990">
    <property type="entry name" value="TPR-like_helical_dom_sf"/>
</dbReference>
<keyword evidence="1" id="KW-0812">Transmembrane</keyword>
<keyword evidence="1" id="KW-0472">Membrane</keyword>